<sequence>MQRELFRSCIPKAPSPCQKRLQAPSKASRCTLNRTSLRGLSILFINSCAFPMSSIPEGCVAVPKYVILGVSHWLRDAQHEAASQ</sequence>
<dbReference type="InParanoid" id="A0A1Y2DYJ4"/>
<accession>A0A1Y2DYJ4</accession>
<comment type="caution">
    <text evidence="1">The sequence shown here is derived from an EMBL/GenBank/DDBJ whole genome shotgun (WGS) entry which is preliminary data.</text>
</comment>
<name>A0A1Y2DYJ4_9PEZI</name>
<reference evidence="1 2" key="1">
    <citation type="submission" date="2016-07" db="EMBL/GenBank/DDBJ databases">
        <title>Pervasive Adenine N6-methylation of Active Genes in Fungi.</title>
        <authorList>
            <consortium name="DOE Joint Genome Institute"/>
            <person name="Mondo S.J."/>
            <person name="Dannebaum R.O."/>
            <person name="Kuo R.C."/>
            <person name="Labutti K."/>
            <person name="Haridas S."/>
            <person name="Kuo A."/>
            <person name="Salamov A."/>
            <person name="Ahrendt S.R."/>
            <person name="Lipzen A."/>
            <person name="Sullivan W."/>
            <person name="Andreopoulos W.B."/>
            <person name="Clum A."/>
            <person name="Lindquist E."/>
            <person name="Daum C."/>
            <person name="Ramamoorthy G.K."/>
            <person name="Gryganskyi A."/>
            <person name="Culley D."/>
            <person name="Magnuson J.K."/>
            <person name="James T.Y."/>
            <person name="O'Malley M.A."/>
            <person name="Stajich J.E."/>
            <person name="Spatafora J.W."/>
            <person name="Visel A."/>
            <person name="Grigoriev I.V."/>
        </authorList>
    </citation>
    <scope>NUCLEOTIDE SEQUENCE [LARGE SCALE GENOMIC DNA]</scope>
    <source>
        <strain evidence="1 2">CBS 129021</strain>
    </source>
</reference>
<gene>
    <name evidence="1" type="ORF">BCR38DRAFT_434853</name>
</gene>
<dbReference type="EMBL" id="MCFJ01000007">
    <property type="protein sequence ID" value="ORY64341.1"/>
    <property type="molecule type" value="Genomic_DNA"/>
</dbReference>
<keyword evidence="2" id="KW-1185">Reference proteome</keyword>
<organism evidence="1 2">
    <name type="scientific">Pseudomassariella vexata</name>
    <dbReference type="NCBI Taxonomy" id="1141098"/>
    <lineage>
        <taxon>Eukaryota</taxon>
        <taxon>Fungi</taxon>
        <taxon>Dikarya</taxon>
        <taxon>Ascomycota</taxon>
        <taxon>Pezizomycotina</taxon>
        <taxon>Sordariomycetes</taxon>
        <taxon>Xylariomycetidae</taxon>
        <taxon>Amphisphaeriales</taxon>
        <taxon>Pseudomassariaceae</taxon>
        <taxon>Pseudomassariella</taxon>
    </lineage>
</organism>
<evidence type="ECO:0000313" key="2">
    <source>
        <dbReference type="Proteomes" id="UP000193689"/>
    </source>
</evidence>
<dbReference type="Proteomes" id="UP000193689">
    <property type="component" value="Unassembled WGS sequence"/>
</dbReference>
<proteinExistence type="predicted"/>
<dbReference type="RefSeq" id="XP_040715755.1">
    <property type="nucleotide sequence ID" value="XM_040860325.1"/>
</dbReference>
<protein>
    <submittedName>
        <fullName evidence="1">Uncharacterized protein</fullName>
    </submittedName>
</protein>
<dbReference type="GeneID" id="63776537"/>
<evidence type="ECO:0000313" key="1">
    <source>
        <dbReference type="EMBL" id="ORY64341.1"/>
    </source>
</evidence>
<dbReference type="AlphaFoldDB" id="A0A1Y2DYJ4"/>